<gene>
    <name evidence="1" type="ORF">KC729_18730</name>
</gene>
<evidence type="ECO:0000313" key="1">
    <source>
        <dbReference type="EMBL" id="MCA9729725.1"/>
    </source>
</evidence>
<dbReference type="EMBL" id="JAGQHR010000816">
    <property type="protein sequence ID" value="MCA9729725.1"/>
    <property type="molecule type" value="Genomic_DNA"/>
</dbReference>
<feature type="non-terminal residue" evidence="1">
    <location>
        <position position="1"/>
    </location>
</feature>
<dbReference type="AlphaFoldDB" id="A0A956M480"/>
<organism evidence="1 2">
    <name type="scientific">Eiseniibacteriota bacterium</name>
    <dbReference type="NCBI Taxonomy" id="2212470"/>
    <lineage>
        <taxon>Bacteria</taxon>
        <taxon>Candidatus Eiseniibacteriota</taxon>
    </lineage>
</organism>
<comment type="caution">
    <text evidence="1">The sequence shown here is derived from an EMBL/GenBank/DDBJ whole genome shotgun (WGS) entry which is preliminary data.</text>
</comment>
<sequence>RASPEGRETRERQLRVESAMPVQIIVQNSRYRESIFINCKGCFLIDEAPDTGHRTLGTGMGVHMGADAGSLMAGRADQRTSSCR</sequence>
<accession>A0A956M480</accession>
<reference evidence="1" key="2">
    <citation type="journal article" date="2021" name="Microbiome">
        <title>Successional dynamics and alternative stable states in a saline activated sludge microbial community over 9 years.</title>
        <authorList>
            <person name="Wang Y."/>
            <person name="Ye J."/>
            <person name="Ju F."/>
            <person name="Liu L."/>
            <person name="Boyd J.A."/>
            <person name="Deng Y."/>
            <person name="Parks D.H."/>
            <person name="Jiang X."/>
            <person name="Yin X."/>
            <person name="Woodcroft B.J."/>
            <person name="Tyson G.W."/>
            <person name="Hugenholtz P."/>
            <person name="Polz M.F."/>
            <person name="Zhang T."/>
        </authorList>
    </citation>
    <scope>NUCLEOTIDE SEQUENCE</scope>
    <source>
        <strain evidence="1">HKST-UBA01</strain>
    </source>
</reference>
<protein>
    <submittedName>
        <fullName evidence="1">Uncharacterized protein</fullName>
    </submittedName>
</protein>
<evidence type="ECO:0000313" key="2">
    <source>
        <dbReference type="Proteomes" id="UP000697710"/>
    </source>
</evidence>
<proteinExistence type="predicted"/>
<reference evidence="1" key="1">
    <citation type="submission" date="2020-04" db="EMBL/GenBank/DDBJ databases">
        <authorList>
            <person name="Zhang T."/>
        </authorList>
    </citation>
    <scope>NUCLEOTIDE SEQUENCE</scope>
    <source>
        <strain evidence="1">HKST-UBA01</strain>
    </source>
</reference>
<name>A0A956M480_UNCEI</name>
<dbReference type="Proteomes" id="UP000697710">
    <property type="component" value="Unassembled WGS sequence"/>
</dbReference>